<dbReference type="GO" id="GO:0035556">
    <property type="term" value="P:intracellular signal transduction"/>
    <property type="evidence" value="ECO:0007669"/>
    <property type="project" value="InterPro"/>
</dbReference>
<dbReference type="SMR" id="A2EQD8"/>
<name>A2EQD8_TRIV3</name>
<feature type="domain" description="PAS" evidence="9">
    <location>
        <begin position="1235"/>
        <end position="1275"/>
    </location>
</feature>
<evidence type="ECO:0000256" key="8">
    <source>
        <dbReference type="SAM" id="Phobius"/>
    </source>
</evidence>
<protein>
    <submittedName>
        <fullName evidence="11">Adenylate and Guanylate cyclase catalytic domain containing protein</fullName>
    </submittedName>
</protein>
<dbReference type="PANTHER" id="PTHR11920">
    <property type="entry name" value="GUANYLYL CYCLASE"/>
    <property type="match status" value="1"/>
</dbReference>
<feature type="transmembrane region" description="Helical" evidence="8">
    <location>
        <begin position="959"/>
        <end position="982"/>
    </location>
</feature>
<feature type="transmembrane region" description="Helical" evidence="8">
    <location>
        <begin position="110"/>
        <end position="134"/>
    </location>
</feature>
<dbReference type="SUPFAM" id="SSF55073">
    <property type="entry name" value="Nucleotide cyclase"/>
    <property type="match status" value="1"/>
</dbReference>
<dbReference type="STRING" id="5722.A2EQD8"/>
<evidence type="ECO:0000313" key="12">
    <source>
        <dbReference type="Proteomes" id="UP000001542"/>
    </source>
</evidence>
<feature type="transmembrane region" description="Helical" evidence="8">
    <location>
        <begin position="886"/>
        <end position="911"/>
    </location>
</feature>
<keyword evidence="6" id="KW-0456">Lyase</keyword>
<evidence type="ECO:0000256" key="1">
    <source>
        <dbReference type="ARBA" id="ARBA00004370"/>
    </source>
</evidence>
<dbReference type="VEuPathDB" id="TrichDB:TVAGG3_0726940"/>
<dbReference type="Gene3D" id="3.30.70.1230">
    <property type="entry name" value="Nucleotide cyclase"/>
    <property type="match status" value="1"/>
</dbReference>
<dbReference type="CDD" id="cd07302">
    <property type="entry name" value="CHD"/>
    <property type="match status" value="1"/>
</dbReference>
<keyword evidence="5 8" id="KW-0472">Membrane</keyword>
<dbReference type="InterPro" id="IPR035965">
    <property type="entry name" value="PAS-like_dom_sf"/>
</dbReference>
<feature type="domain" description="Guanylate cyclase" evidence="10">
    <location>
        <begin position="1386"/>
        <end position="1518"/>
    </location>
</feature>
<dbReference type="InterPro" id="IPR000014">
    <property type="entry name" value="PAS"/>
</dbReference>
<evidence type="ECO:0000259" key="10">
    <source>
        <dbReference type="PROSITE" id="PS50125"/>
    </source>
</evidence>
<feature type="compositionally biased region" description="Low complexity" evidence="7">
    <location>
        <begin position="1"/>
        <end position="23"/>
    </location>
</feature>
<dbReference type="SMART" id="SM00091">
    <property type="entry name" value="PAS"/>
    <property type="match status" value="1"/>
</dbReference>
<sequence length="1581" mass="180942">MRSEASFSSLASRTRSTSGLSSGDGNGDFESQASKIDKIFPLYDEMFKSGYVPSILSQLLTIEIFIQFIGYSFWPAFFFTELDNRWDGVCALWIYRVSFLSKVSHEVPDLTINLIVFSFMLFLIILSVGIELGIYLRTRRFNKVSLSFARICIDIIPQLCVIPSSFFAGLCLRYSIRLKKPIIIVYCVISFLYLFAFLAFHFIQSYFSASLPYIGESNLFCWSGSFLFQLLAIPAFFIILSFLTDFFPTYFKVLTVVLKILFNAYFYYKCFFFPFAHTKMNYIFNSLFLGITVDDVLVLIGCLGYRTRFYFAYATTFGFFFISCFYCKWVFSIRSRKICFRLSYEALETVDEELPNVEYQNTENAALLCQDEKTRKLFNKIGLQKSEANCELYFRVGLANRSQLFLNWSLLKYASEFHRTAHMATIITQFMSFFPCETRLLSSFQKQACQHRLNFFQRFLIFQIDSIKRLRQSSASREISEKLLHLKNASNALIDDVKKFWINCQDDASIFYDISMKTKNLSELYREAMQQWPNNIRLCEGYSRMLIEGAMDFKKGVLMKYRVDSIEQGKNFAIDLSFRSLVRAYPEYLKKGVMDLQGNFRIHKSENGENTSSSGSNNLKRSSVSSGTIDGILDPEIEETVAKQCFTYHRLRLEFQTALENRKLNYMKYLHASILWSLFLVVTLAIGYYCYYQGHYDDRTHSIERQIDFNFVEFNFDLAFTTSTFLIMNSVGIVPLPFFQQIMAIEGNPFEIDIKNGKNEVGRHSDGSSRNLTACMQDIMESAIRGDDVESLFVEMISRVVPVHLCNGPIILNNSINEFLKELFVRLTVNLRYLATMSGRALIMDPKSCELLSNMKSLDKYFLKMMDRLLDLLEVKEHHEIKVNKILIFSLPAAYAILSIVPLIICISLCIKELKSLGKLLSSLPQNIRENTSKSLVKSEDEDNSVKDTMKSHQFNVNCLYLAAFLPLFNVAIFIGIPLIAIKMNKDMNELNYWTHYSTQRAHHAMMSLSFTALGVISNHPLLTFLRSKSDDFIYVAKYHLDQLSDMNNNLLRGTVNISSIVGYIDNNIKEECIDDNYQSVDHEDFKCSSLDNSILRLYSYLNLIQQDPRSADFGPQSEMANAFHLANTHISKRVWQTSLELQKLGDERVHEFRINMTILCWTSFGLTILITILSYILFGKLNMLFQGELQMMRRIPPLSLTLSQNLMNYITHKRNIKKSETLTGIKSAVVISRDSVIFVNKSLNIDWINNSTTKLFGYTPDQLLGQPVQTLLPEVRNEEFFKEIEMMKNGQCALAYEASSTAISDNEQIIPVHVTLVGIPENNSNIPKGFAVIIRDETILSQQRKVAENAKSQSEKLLYQILPRDIVIRINRGETDINFTVPSATIVFIDIVKFSNYASTLSPSEIMEHLSIIFAKFDVILFKYNLLTKIKLIGDVYMAAAGLFNPDENPANHASQVVNFSLESLNALEEANNQFNSSLQVRIGVNTGGPLIAGVLGTDKLVFDIIGDPINVAARLQSTAIPGTVQISEDVFNLISSMNYNIEKRGEIELKGKGKRMAYAVRPLAMSSFFSIQNDSEEVK</sequence>
<dbReference type="PROSITE" id="PS50112">
    <property type="entry name" value="PAS"/>
    <property type="match status" value="1"/>
</dbReference>
<dbReference type="InterPro" id="IPR050401">
    <property type="entry name" value="Cyclic_nucleotide_synthase"/>
</dbReference>
<dbReference type="OrthoDB" id="354346at2759"/>
<dbReference type="Pfam" id="PF00211">
    <property type="entry name" value="Guanylate_cyc"/>
    <property type="match status" value="1"/>
</dbReference>
<evidence type="ECO:0000256" key="6">
    <source>
        <dbReference type="ARBA" id="ARBA00023239"/>
    </source>
</evidence>
<dbReference type="GO" id="GO:0001653">
    <property type="term" value="F:peptide receptor activity"/>
    <property type="evidence" value="ECO:0000318"/>
    <property type="project" value="GO_Central"/>
</dbReference>
<dbReference type="RefSeq" id="XP_001317377.1">
    <property type="nucleotide sequence ID" value="XM_001317342.1"/>
</dbReference>
<keyword evidence="4 8" id="KW-1133">Transmembrane helix</keyword>
<evidence type="ECO:0000256" key="3">
    <source>
        <dbReference type="ARBA" id="ARBA00022741"/>
    </source>
</evidence>
<keyword evidence="3" id="KW-0547">Nucleotide-binding</keyword>
<dbReference type="EMBL" id="DS113456">
    <property type="protein sequence ID" value="EAY05154.1"/>
    <property type="molecule type" value="Genomic_DNA"/>
</dbReference>
<keyword evidence="12" id="KW-1185">Reference proteome</keyword>
<dbReference type="PROSITE" id="PS50125">
    <property type="entry name" value="GUANYLATE_CYCLASE_2"/>
    <property type="match status" value="1"/>
</dbReference>
<dbReference type="InParanoid" id="A2EQD8"/>
<dbReference type="eggNOG" id="KOG4171">
    <property type="taxonomic scope" value="Eukaryota"/>
</dbReference>
<dbReference type="GO" id="GO:0006182">
    <property type="term" value="P:cGMP biosynthetic process"/>
    <property type="evidence" value="ECO:0000318"/>
    <property type="project" value="GO_Central"/>
</dbReference>
<feature type="transmembrane region" description="Helical" evidence="8">
    <location>
        <begin position="182"/>
        <end position="207"/>
    </location>
</feature>
<feature type="region of interest" description="Disordered" evidence="7">
    <location>
        <begin position="1"/>
        <end position="28"/>
    </location>
</feature>
<proteinExistence type="predicted"/>
<comment type="subcellular location">
    <subcellularLocation>
        <location evidence="1">Membrane</location>
    </subcellularLocation>
</comment>
<dbReference type="GO" id="GO:0007168">
    <property type="term" value="P:receptor guanylyl cyclase signaling pathway"/>
    <property type="evidence" value="ECO:0000318"/>
    <property type="project" value="GO_Central"/>
</dbReference>
<dbReference type="InterPro" id="IPR029787">
    <property type="entry name" value="Nucleotide_cyclase"/>
</dbReference>
<dbReference type="PANTHER" id="PTHR11920:SF335">
    <property type="entry name" value="GUANYLATE CYCLASE"/>
    <property type="match status" value="1"/>
</dbReference>
<keyword evidence="2 8" id="KW-0812">Transmembrane</keyword>
<evidence type="ECO:0000256" key="2">
    <source>
        <dbReference type="ARBA" id="ARBA00022692"/>
    </source>
</evidence>
<dbReference type="Proteomes" id="UP000001542">
    <property type="component" value="Unassembled WGS sequence"/>
</dbReference>
<feature type="transmembrane region" description="Helical" evidence="8">
    <location>
        <begin position="310"/>
        <end position="331"/>
    </location>
</feature>
<dbReference type="GO" id="GO:0004383">
    <property type="term" value="F:guanylate cyclase activity"/>
    <property type="evidence" value="ECO:0000318"/>
    <property type="project" value="GO_Central"/>
</dbReference>
<dbReference type="GO" id="GO:0005886">
    <property type="term" value="C:plasma membrane"/>
    <property type="evidence" value="ECO:0000318"/>
    <property type="project" value="GO_Central"/>
</dbReference>
<feature type="transmembrane region" description="Helical" evidence="8">
    <location>
        <begin position="55"/>
        <end position="74"/>
    </location>
</feature>
<dbReference type="VEuPathDB" id="TrichDB:TVAG_151410"/>
<organism evidence="11 12">
    <name type="scientific">Trichomonas vaginalis (strain ATCC PRA-98 / G3)</name>
    <dbReference type="NCBI Taxonomy" id="412133"/>
    <lineage>
        <taxon>Eukaryota</taxon>
        <taxon>Metamonada</taxon>
        <taxon>Parabasalia</taxon>
        <taxon>Trichomonadida</taxon>
        <taxon>Trichomonadidae</taxon>
        <taxon>Trichomonas</taxon>
    </lineage>
</organism>
<feature type="region of interest" description="Disordered" evidence="7">
    <location>
        <begin position="605"/>
        <end position="626"/>
    </location>
</feature>
<feature type="transmembrane region" description="Helical" evidence="8">
    <location>
        <begin position="219"/>
        <end position="243"/>
    </location>
</feature>
<evidence type="ECO:0000313" key="11">
    <source>
        <dbReference type="EMBL" id="EAY05154.1"/>
    </source>
</evidence>
<dbReference type="KEGG" id="tva:4763017"/>
<gene>
    <name evidence="11" type="ORF">TVAG_151410</name>
</gene>
<feature type="transmembrane region" description="Helical" evidence="8">
    <location>
        <begin position="669"/>
        <end position="689"/>
    </location>
</feature>
<feature type="transmembrane region" description="Helical" evidence="8">
    <location>
        <begin position="280"/>
        <end position="304"/>
    </location>
</feature>
<feature type="transmembrane region" description="Helical" evidence="8">
    <location>
        <begin position="249"/>
        <end position="268"/>
    </location>
</feature>
<evidence type="ECO:0000256" key="4">
    <source>
        <dbReference type="ARBA" id="ARBA00022989"/>
    </source>
</evidence>
<dbReference type="InterPro" id="IPR001054">
    <property type="entry name" value="A/G_cyclase"/>
</dbReference>
<dbReference type="SMART" id="SM00044">
    <property type="entry name" value="CYCc"/>
    <property type="match status" value="1"/>
</dbReference>
<evidence type="ECO:0000256" key="5">
    <source>
        <dbReference type="ARBA" id="ARBA00023136"/>
    </source>
</evidence>
<dbReference type="CDD" id="cd00130">
    <property type="entry name" value="PAS"/>
    <property type="match status" value="1"/>
</dbReference>
<evidence type="ECO:0000259" key="9">
    <source>
        <dbReference type="PROSITE" id="PS50112"/>
    </source>
</evidence>
<dbReference type="GO" id="GO:0000166">
    <property type="term" value="F:nucleotide binding"/>
    <property type="evidence" value="ECO:0007669"/>
    <property type="project" value="UniProtKB-KW"/>
</dbReference>
<dbReference type="SUPFAM" id="SSF55785">
    <property type="entry name" value="PYP-like sensor domain (PAS domain)"/>
    <property type="match status" value="1"/>
</dbReference>
<evidence type="ECO:0000256" key="7">
    <source>
        <dbReference type="SAM" id="MobiDB-lite"/>
    </source>
</evidence>
<dbReference type="Gene3D" id="3.30.450.20">
    <property type="entry name" value="PAS domain"/>
    <property type="match status" value="1"/>
</dbReference>
<reference evidence="11" key="1">
    <citation type="submission" date="2006-10" db="EMBL/GenBank/DDBJ databases">
        <authorList>
            <person name="Amadeo P."/>
            <person name="Zhao Q."/>
            <person name="Wortman J."/>
            <person name="Fraser-Liggett C."/>
            <person name="Carlton J."/>
        </authorList>
    </citation>
    <scope>NUCLEOTIDE SEQUENCE</scope>
    <source>
        <strain evidence="11">G3</strain>
    </source>
</reference>
<dbReference type="Pfam" id="PF13426">
    <property type="entry name" value="PAS_9"/>
    <property type="match status" value="1"/>
</dbReference>
<reference evidence="11" key="2">
    <citation type="journal article" date="2007" name="Science">
        <title>Draft genome sequence of the sexually transmitted pathogen Trichomonas vaginalis.</title>
        <authorList>
            <person name="Carlton J.M."/>
            <person name="Hirt R.P."/>
            <person name="Silva J.C."/>
            <person name="Delcher A.L."/>
            <person name="Schatz M."/>
            <person name="Zhao Q."/>
            <person name="Wortman J.R."/>
            <person name="Bidwell S.L."/>
            <person name="Alsmark U.C.M."/>
            <person name="Besteiro S."/>
            <person name="Sicheritz-Ponten T."/>
            <person name="Noel C.J."/>
            <person name="Dacks J.B."/>
            <person name="Foster P.G."/>
            <person name="Simillion C."/>
            <person name="Van de Peer Y."/>
            <person name="Miranda-Saavedra D."/>
            <person name="Barton G.J."/>
            <person name="Westrop G.D."/>
            <person name="Mueller S."/>
            <person name="Dessi D."/>
            <person name="Fiori P.L."/>
            <person name="Ren Q."/>
            <person name="Paulsen I."/>
            <person name="Zhang H."/>
            <person name="Bastida-Corcuera F.D."/>
            <person name="Simoes-Barbosa A."/>
            <person name="Brown M.T."/>
            <person name="Hayes R.D."/>
            <person name="Mukherjee M."/>
            <person name="Okumura C.Y."/>
            <person name="Schneider R."/>
            <person name="Smith A.J."/>
            <person name="Vanacova S."/>
            <person name="Villalvazo M."/>
            <person name="Haas B.J."/>
            <person name="Pertea M."/>
            <person name="Feldblyum T.V."/>
            <person name="Utterback T.R."/>
            <person name="Shu C.L."/>
            <person name="Osoegawa K."/>
            <person name="de Jong P.J."/>
            <person name="Hrdy I."/>
            <person name="Horvathova L."/>
            <person name="Zubacova Z."/>
            <person name="Dolezal P."/>
            <person name="Malik S.B."/>
            <person name="Logsdon J.M. Jr."/>
            <person name="Henze K."/>
            <person name="Gupta A."/>
            <person name="Wang C.C."/>
            <person name="Dunne R.L."/>
            <person name="Upcroft J.A."/>
            <person name="Upcroft P."/>
            <person name="White O."/>
            <person name="Salzberg S.L."/>
            <person name="Tang P."/>
            <person name="Chiu C.-H."/>
            <person name="Lee Y.-S."/>
            <person name="Embley T.M."/>
            <person name="Coombs G.H."/>
            <person name="Mottram J.C."/>
            <person name="Tachezy J."/>
            <person name="Fraser-Liggett C.M."/>
            <person name="Johnson P.J."/>
        </authorList>
    </citation>
    <scope>NUCLEOTIDE SEQUENCE [LARGE SCALE GENOMIC DNA]</scope>
    <source>
        <strain evidence="11">G3</strain>
    </source>
</reference>
<feature type="compositionally biased region" description="Low complexity" evidence="7">
    <location>
        <begin position="608"/>
        <end position="626"/>
    </location>
</feature>
<feature type="transmembrane region" description="Helical" evidence="8">
    <location>
        <begin position="1002"/>
        <end position="1023"/>
    </location>
</feature>
<feature type="transmembrane region" description="Helical" evidence="8">
    <location>
        <begin position="1159"/>
        <end position="1179"/>
    </location>
</feature>
<dbReference type="NCBIfam" id="TIGR00229">
    <property type="entry name" value="sensory_box"/>
    <property type="match status" value="1"/>
</dbReference>
<accession>A2EQD8</accession>